<evidence type="ECO:0000313" key="1">
    <source>
        <dbReference type="EMBL" id="GBM07438.1"/>
    </source>
</evidence>
<comment type="caution">
    <text evidence="1">The sequence shown here is derived from an EMBL/GenBank/DDBJ whole genome shotgun (WGS) entry which is preliminary data.</text>
</comment>
<protein>
    <submittedName>
        <fullName evidence="1">Uncharacterized protein</fullName>
    </submittedName>
</protein>
<accession>A0A4Y2CUS5</accession>
<proteinExistence type="predicted"/>
<dbReference type="AlphaFoldDB" id="A0A4Y2CUS5"/>
<dbReference type="Proteomes" id="UP000499080">
    <property type="component" value="Unassembled WGS sequence"/>
</dbReference>
<feature type="non-terminal residue" evidence="1">
    <location>
        <position position="1"/>
    </location>
</feature>
<dbReference type="Gene3D" id="3.40.50.300">
    <property type="entry name" value="P-loop containing nucleotide triphosphate hydrolases"/>
    <property type="match status" value="1"/>
</dbReference>
<organism evidence="1 2">
    <name type="scientific">Araneus ventricosus</name>
    <name type="common">Orbweaver spider</name>
    <name type="synonym">Epeira ventricosa</name>
    <dbReference type="NCBI Taxonomy" id="182803"/>
    <lineage>
        <taxon>Eukaryota</taxon>
        <taxon>Metazoa</taxon>
        <taxon>Ecdysozoa</taxon>
        <taxon>Arthropoda</taxon>
        <taxon>Chelicerata</taxon>
        <taxon>Arachnida</taxon>
        <taxon>Araneae</taxon>
        <taxon>Araneomorphae</taxon>
        <taxon>Entelegynae</taxon>
        <taxon>Araneoidea</taxon>
        <taxon>Araneidae</taxon>
        <taxon>Araneus</taxon>
    </lineage>
</organism>
<sequence length="122" mass="14029">CDCPYDISELESIDRQRLFYNRVPKCGSTTLITLIRKLAVKNNYIHFNSKIYDKKNVDEEEQAHTGGETLVKKLPKVTFLYDFFIVSTNLSSKDSADSPCDIEPFTLVRFNQIPGVNSIYRV</sequence>
<name>A0A4Y2CUS5_ARAVE</name>
<keyword evidence="2" id="KW-1185">Reference proteome</keyword>
<evidence type="ECO:0000313" key="2">
    <source>
        <dbReference type="Proteomes" id="UP000499080"/>
    </source>
</evidence>
<reference evidence="1 2" key="1">
    <citation type="journal article" date="2019" name="Sci. Rep.">
        <title>Orb-weaving spider Araneus ventricosus genome elucidates the spidroin gene catalogue.</title>
        <authorList>
            <person name="Kono N."/>
            <person name="Nakamura H."/>
            <person name="Ohtoshi R."/>
            <person name="Moran D.A.P."/>
            <person name="Shinohara A."/>
            <person name="Yoshida Y."/>
            <person name="Fujiwara M."/>
            <person name="Mori M."/>
            <person name="Tomita M."/>
            <person name="Arakawa K."/>
        </authorList>
    </citation>
    <scope>NUCLEOTIDE SEQUENCE [LARGE SCALE GENOMIC DNA]</scope>
</reference>
<dbReference type="InterPro" id="IPR027417">
    <property type="entry name" value="P-loop_NTPase"/>
</dbReference>
<gene>
    <name evidence="1" type="ORF">AVEN_60479_1</name>
</gene>
<dbReference type="EMBL" id="BGPR01087510">
    <property type="protein sequence ID" value="GBM07438.1"/>
    <property type="molecule type" value="Genomic_DNA"/>
</dbReference>
<dbReference type="OrthoDB" id="10019582at2759"/>